<gene>
    <name evidence="1" type="ORF">GFD25_07430</name>
</gene>
<organism evidence="1 2">
    <name type="scientific">Bifidobacterium aerophilum</name>
    <dbReference type="NCBI Taxonomy" id="1798155"/>
    <lineage>
        <taxon>Bacteria</taxon>
        <taxon>Bacillati</taxon>
        <taxon>Actinomycetota</taxon>
        <taxon>Actinomycetes</taxon>
        <taxon>Bifidobacteriales</taxon>
        <taxon>Bifidobacteriaceae</taxon>
        <taxon>Bifidobacterium</taxon>
    </lineage>
</organism>
<evidence type="ECO:0000313" key="2">
    <source>
        <dbReference type="Proteomes" id="UP000469194"/>
    </source>
</evidence>
<accession>A0A6N9Z6S7</accession>
<protein>
    <submittedName>
        <fullName evidence="1">Uncharacterized protein</fullName>
    </submittedName>
</protein>
<dbReference type="RefSeq" id="WP_163231467.1">
    <property type="nucleotide sequence ID" value="NZ_WHZW01000014.1"/>
</dbReference>
<sequence>MSMEMVLAVLSILMLGLLACGFVLCVWSLCRVSTLRDVAEERLLAKLHASCGKEGSHVEEGM</sequence>
<proteinExistence type="predicted"/>
<dbReference type="AlphaFoldDB" id="A0A6N9Z6S7"/>
<name>A0A6N9Z6S7_9BIFI</name>
<comment type="caution">
    <text evidence="1">The sequence shown here is derived from an EMBL/GenBank/DDBJ whole genome shotgun (WGS) entry which is preliminary data.</text>
</comment>
<reference evidence="1 2" key="1">
    <citation type="submission" date="2019-10" db="EMBL/GenBank/DDBJ databases">
        <title>Bifidobacterium from non-human primates.</title>
        <authorList>
            <person name="Modesto M."/>
        </authorList>
    </citation>
    <scope>NUCLEOTIDE SEQUENCE [LARGE SCALE GENOMIC DNA]</scope>
    <source>
        <strain evidence="1 2">TRE17</strain>
    </source>
</reference>
<keyword evidence="2" id="KW-1185">Reference proteome</keyword>
<dbReference type="EMBL" id="WHZW01000014">
    <property type="protein sequence ID" value="NEG89813.1"/>
    <property type="molecule type" value="Genomic_DNA"/>
</dbReference>
<evidence type="ECO:0000313" key="1">
    <source>
        <dbReference type="EMBL" id="NEG89813.1"/>
    </source>
</evidence>
<dbReference type="Proteomes" id="UP000469194">
    <property type="component" value="Unassembled WGS sequence"/>
</dbReference>